<accession>A0A1X4GK15</accession>
<comment type="caution">
    <text evidence="1">The sequence shown here is derived from an EMBL/GenBank/DDBJ whole genome shotgun (WGS) entry which is preliminary data.</text>
</comment>
<evidence type="ECO:0000313" key="1">
    <source>
        <dbReference type="EMBL" id="OSO97486.1"/>
    </source>
</evidence>
<dbReference type="EMBL" id="NEDJ01000051">
    <property type="protein sequence ID" value="OSO97486.1"/>
    <property type="molecule type" value="Genomic_DNA"/>
</dbReference>
<evidence type="ECO:0000313" key="2">
    <source>
        <dbReference type="Proteomes" id="UP000193587"/>
    </source>
</evidence>
<proteinExistence type="predicted"/>
<dbReference type="AlphaFoldDB" id="A0A1X4GK15"/>
<dbReference type="PANTHER" id="PTHR39967">
    <property type="match status" value="1"/>
</dbReference>
<dbReference type="Proteomes" id="UP000193587">
    <property type="component" value="Unassembled WGS sequence"/>
</dbReference>
<protein>
    <submittedName>
        <fullName evidence="1">IS6 family transposase</fullName>
    </submittedName>
</protein>
<dbReference type="NCBIfam" id="NF033587">
    <property type="entry name" value="transpos_IS6"/>
    <property type="match status" value="1"/>
</dbReference>
<dbReference type="PANTHER" id="PTHR39967:SF1">
    <property type="entry name" value="ISH14-TYPE TRANSPOSASE HSIRS44"/>
    <property type="match status" value="1"/>
</dbReference>
<reference evidence="1 2" key="1">
    <citation type="submission" date="2017-04" db="EMBL/GenBank/DDBJ databases">
        <title>MLSA of the genus Halorubrum.</title>
        <authorList>
            <person name="De La Haba R."/>
            <person name="Sanchez-Porro C."/>
            <person name="Infante-Dominguez C."/>
            <person name="Ventosa A."/>
        </authorList>
    </citation>
    <scope>NUCLEOTIDE SEQUENCE [LARGE SCALE GENOMIC DNA]</scope>
    <source>
        <strain evidence="1 2">DSM 17463</strain>
    </source>
</reference>
<dbReference type="RefSeq" id="WP_080508698.1">
    <property type="nucleotide sequence ID" value="NZ_ATXS01000033.1"/>
</dbReference>
<gene>
    <name evidence="1" type="ORF">B9H04_12970</name>
</gene>
<dbReference type="InterPro" id="IPR047930">
    <property type="entry name" value="Transpos_IS6"/>
</dbReference>
<organism evidence="1 2">
    <name type="scientific">Halorubrum ezzemoulense DSM 17463</name>
    <dbReference type="NCBI Taxonomy" id="1121945"/>
    <lineage>
        <taxon>Archaea</taxon>
        <taxon>Methanobacteriati</taxon>
        <taxon>Methanobacteriota</taxon>
        <taxon>Stenosarchaea group</taxon>
        <taxon>Halobacteria</taxon>
        <taxon>Halobacteriales</taxon>
        <taxon>Haloferacaceae</taxon>
        <taxon>Halorubrum</taxon>
    </lineage>
</organism>
<name>A0A1X4GK15_HALEZ</name>
<sequence length="212" mass="24416">MPKSDRLTGCTDWIDLEFVERERTPHELIEVGIQLHLAGLSLSNTKQYLEKLGVERSRTAIHNWIQKADLQPADGASPNRVAVDETAIQIDSDRFWLYAAVDPRTNEFFHVDVFPVQNQQFTLVFLRDLREKHHVDNALFLVDAGGHLTAALSRTSLRFQITRHGNRNAVERVFREVKRRTSSFLNTFRNAEPTAAESWLRAFAVCWNRCLS</sequence>